<dbReference type="PROSITE" id="PS00194">
    <property type="entry name" value="THIOREDOXIN_1"/>
    <property type="match status" value="1"/>
</dbReference>
<dbReference type="OrthoDB" id="9799347at2"/>
<dbReference type="PANTHER" id="PTHR42852">
    <property type="entry name" value="THIOL:DISULFIDE INTERCHANGE PROTEIN DSBE"/>
    <property type="match status" value="1"/>
</dbReference>
<organism evidence="4 5">
    <name type="scientific">Poseidonocella sedimentorum</name>
    <dbReference type="NCBI Taxonomy" id="871652"/>
    <lineage>
        <taxon>Bacteria</taxon>
        <taxon>Pseudomonadati</taxon>
        <taxon>Pseudomonadota</taxon>
        <taxon>Alphaproteobacteria</taxon>
        <taxon>Rhodobacterales</taxon>
        <taxon>Roseobacteraceae</taxon>
        <taxon>Poseidonocella</taxon>
    </lineage>
</organism>
<dbReference type="Gene3D" id="3.40.30.10">
    <property type="entry name" value="Glutaredoxin"/>
    <property type="match status" value="1"/>
</dbReference>
<feature type="domain" description="Thioredoxin" evidence="3">
    <location>
        <begin position="40"/>
        <end position="182"/>
    </location>
</feature>
<dbReference type="PANTHER" id="PTHR42852:SF13">
    <property type="entry name" value="PROTEIN DIPZ"/>
    <property type="match status" value="1"/>
</dbReference>
<dbReference type="PROSITE" id="PS51352">
    <property type="entry name" value="THIOREDOXIN_2"/>
    <property type="match status" value="1"/>
</dbReference>
<accession>A0A1I6DA18</accession>
<dbReference type="GO" id="GO:0016853">
    <property type="term" value="F:isomerase activity"/>
    <property type="evidence" value="ECO:0007669"/>
    <property type="project" value="UniProtKB-KW"/>
</dbReference>
<dbReference type="InterPro" id="IPR017937">
    <property type="entry name" value="Thioredoxin_CS"/>
</dbReference>
<keyword evidence="1" id="KW-0676">Redox-active center</keyword>
<dbReference type="InterPro" id="IPR050553">
    <property type="entry name" value="Thioredoxin_ResA/DsbE_sf"/>
</dbReference>
<evidence type="ECO:0000256" key="1">
    <source>
        <dbReference type="ARBA" id="ARBA00023284"/>
    </source>
</evidence>
<feature type="chain" id="PRO_5011722709" evidence="2">
    <location>
        <begin position="20"/>
        <end position="183"/>
    </location>
</feature>
<dbReference type="AlphaFoldDB" id="A0A1I6DA18"/>
<evidence type="ECO:0000256" key="2">
    <source>
        <dbReference type="SAM" id="SignalP"/>
    </source>
</evidence>
<dbReference type="CDD" id="cd02966">
    <property type="entry name" value="TlpA_like_family"/>
    <property type="match status" value="1"/>
</dbReference>
<dbReference type="InterPro" id="IPR000866">
    <property type="entry name" value="AhpC/TSA"/>
</dbReference>
<dbReference type="RefSeq" id="WP_092077431.1">
    <property type="nucleotide sequence ID" value="NZ_FOYI01000002.1"/>
</dbReference>
<dbReference type="EMBL" id="FOYI01000002">
    <property type="protein sequence ID" value="SFR02238.1"/>
    <property type="molecule type" value="Genomic_DNA"/>
</dbReference>
<protein>
    <submittedName>
        <fullName evidence="4">Thiol-disulfide isomerase or thioredoxin</fullName>
    </submittedName>
</protein>
<name>A0A1I6DA18_9RHOB</name>
<dbReference type="InterPro" id="IPR013766">
    <property type="entry name" value="Thioredoxin_domain"/>
</dbReference>
<dbReference type="SUPFAM" id="SSF52833">
    <property type="entry name" value="Thioredoxin-like"/>
    <property type="match status" value="1"/>
</dbReference>
<proteinExistence type="predicted"/>
<dbReference type="Proteomes" id="UP000199302">
    <property type="component" value="Unassembled WGS sequence"/>
</dbReference>
<dbReference type="Pfam" id="PF00578">
    <property type="entry name" value="AhpC-TSA"/>
    <property type="match status" value="1"/>
</dbReference>
<dbReference type="STRING" id="871652.SAMN04515673_102483"/>
<sequence length="183" mass="19546">MKVLAAAALYTAMALGANAAAPTDLAEYRTGDMKKLAVHAEPKPVDADITFETRDGAPITLGDSAGKYRLVNFWATWCAPCRKEMPALSALQAQLGGDRFEVVTIATGRNLVDGIDRFFAEIGVENLPKHRDPKQALARTMAVLGLPVTVLLDPEGREIARLTGDADWASEEALALIGALISE</sequence>
<evidence type="ECO:0000313" key="4">
    <source>
        <dbReference type="EMBL" id="SFR02238.1"/>
    </source>
</evidence>
<evidence type="ECO:0000259" key="3">
    <source>
        <dbReference type="PROSITE" id="PS51352"/>
    </source>
</evidence>
<keyword evidence="2" id="KW-0732">Signal</keyword>
<feature type="signal peptide" evidence="2">
    <location>
        <begin position="1"/>
        <end position="19"/>
    </location>
</feature>
<reference evidence="4 5" key="1">
    <citation type="submission" date="2016-10" db="EMBL/GenBank/DDBJ databases">
        <authorList>
            <person name="de Groot N.N."/>
        </authorList>
    </citation>
    <scope>NUCLEOTIDE SEQUENCE [LARGE SCALE GENOMIC DNA]</scope>
    <source>
        <strain evidence="5">KMM 9023,NRIC 0796,JCM 17311,KCTC 23692</strain>
    </source>
</reference>
<dbReference type="GO" id="GO:0016209">
    <property type="term" value="F:antioxidant activity"/>
    <property type="evidence" value="ECO:0007669"/>
    <property type="project" value="InterPro"/>
</dbReference>
<dbReference type="InterPro" id="IPR036249">
    <property type="entry name" value="Thioredoxin-like_sf"/>
</dbReference>
<gene>
    <name evidence="4" type="ORF">SAMN04515673_102483</name>
</gene>
<evidence type="ECO:0000313" key="5">
    <source>
        <dbReference type="Proteomes" id="UP000199302"/>
    </source>
</evidence>
<keyword evidence="4" id="KW-0413">Isomerase</keyword>
<dbReference type="GO" id="GO:0015036">
    <property type="term" value="F:disulfide oxidoreductase activity"/>
    <property type="evidence" value="ECO:0007669"/>
    <property type="project" value="UniProtKB-ARBA"/>
</dbReference>
<keyword evidence="5" id="KW-1185">Reference proteome</keyword>